<dbReference type="GO" id="GO:0016787">
    <property type="term" value="F:hydrolase activity"/>
    <property type="evidence" value="ECO:0007669"/>
    <property type="project" value="UniProtKB-KW"/>
</dbReference>
<dbReference type="InterPro" id="IPR003607">
    <property type="entry name" value="HD/PDEase_dom"/>
</dbReference>
<dbReference type="PROSITE" id="PS51833">
    <property type="entry name" value="HDOD"/>
    <property type="match status" value="1"/>
</dbReference>
<dbReference type="PANTHER" id="PTHR33525:SF3">
    <property type="entry name" value="RIBONUCLEASE Y"/>
    <property type="match status" value="1"/>
</dbReference>
<dbReference type="Proteomes" id="UP000199032">
    <property type="component" value="Unassembled WGS sequence"/>
</dbReference>
<proteinExistence type="predicted"/>
<sequence>MTLFNPTDLRNRIEQLGDLPTLPHVVQRLATMISRPTVSAEEIGSIIEKDQVLAAKVLRLANSPFYGFPSRIGSVSHAVIVLGFNVVKGLTLCASALTIMKDAGMDQLWRHSLGVAITANLLATRLEIKNPEELFVSGLLHDIGKVVLYVKWSDVGTSIKDALKTRADHSLFDVEQELTGLSHAEIGGYLAGAWHLPVTLREPILYHHNPTQSKDATLQTAIVHVSDILVKGLAFGNPGDDLIPPLSKPAWDQVGLDEQSLAECIDKASQEFVTIDDYL</sequence>
<feature type="domain" description="HDOD" evidence="1">
    <location>
        <begin position="19"/>
        <end position="210"/>
    </location>
</feature>
<dbReference type="PANTHER" id="PTHR33525">
    <property type="match status" value="1"/>
</dbReference>
<gene>
    <name evidence="2" type="ORF">COMA1_20252</name>
</gene>
<evidence type="ECO:0000313" key="2">
    <source>
        <dbReference type="EMBL" id="CUS35391.1"/>
    </source>
</evidence>
<keyword evidence="3" id="KW-1185">Reference proteome</keyword>
<dbReference type="Gene3D" id="1.10.3210.10">
    <property type="entry name" value="Hypothetical protein af1432"/>
    <property type="match status" value="1"/>
</dbReference>
<evidence type="ECO:0000259" key="1">
    <source>
        <dbReference type="PROSITE" id="PS51833"/>
    </source>
</evidence>
<dbReference type="SUPFAM" id="SSF109604">
    <property type="entry name" value="HD-domain/PDEase-like"/>
    <property type="match status" value="1"/>
</dbReference>
<dbReference type="EMBL" id="CZQA01000008">
    <property type="protein sequence ID" value="CUS35391.1"/>
    <property type="molecule type" value="Genomic_DNA"/>
</dbReference>
<name>A0A0S4LDS8_9BACT</name>
<dbReference type="InterPro" id="IPR013976">
    <property type="entry name" value="HDOD"/>
</dbReference>
<dbReference type="InterPro" id="IPR052340">
    <property type="entry name" value="RNase_Y/CdgJ"/>
</dbReference>
<evidence type="ECO:0000313" key="3">
    <source>
        <dbReference type="Proteomes" id="UP000199032"/>
    </source>
</evidence>
<dbReference type="Pfam" id="PF08668">
    <property type="entry name" value="HDOD"/>
    <property type="match status" value="1"/>
</dbReference>
<dbReference type="RefSeq" id="WP_090747711.1">
    <property type="nucleotide sequence ID" value="NZ_CZQA01000008.1"/>
</dbReference>
<accession>A0A0S4LDS8</accession>
<reference evidence="2 3" key="1">
    <citation type="submission" date="2015-10" db="EMBL/GenBank/DDBJ databases">
        <authorList>
            <person name="Gilbert D.G."/>
        </authorList>
    </citation>
    <scope>NUCLEOTIDE SEQUENCE [LARGE SCALE GENOMIC DNA]</scope>
    <source>
        <strain evidence="2">COMA1</strain>
    </source>
</reference>
<organism evidence="2 3">
    <name type="scientific">Candidatus Nitrospira nitrosa</name>
    <dbReference type="NCBI Taxonomy" id="1742972"/>
    <lineage>
        <taxon>Bacteria</taxon>
        <taxon>Pseudomonadati</taxon>
        <taxon>Nitrospirota</taxon>
        <taxon>Nitrospiria</taxon>
        <taxon>Nitrospirales</taxon>
        <taxon>Nitrospiraceae</taxon>
        <taxon>Nitrospira</taxon>
    </lineage>
</organism>
<dbReference type="AlphaFoldDB" id="A0A0S4LDS8"/>
<keyword evidence="2" id="KW-0378">Hydrolase</keyword>
<dbReference type="SMART" id="SM00471">
    <property type="entry name" value="HDc"/>
    <property type="match status" value="1"/>
</dbReference>
<dbReference type="STRING" id="1742972.COMA1_20252"/>
<protein>
    <submittedName>
        <fullName evidence="2">Putative Phosphohydrolase</fullName>
    </submittedName>
</protein>
<dbReference type="OrthoDB" id="9803649at2"/>
<dbReference type="CDD" id="cd00077">
    <property type="entry name" value="HDc"/>
    <property type="match status" value="1"/>
</dbReference>